<dbReference type="Proteomes" id="UP000006729">
    <property type="component" value="Chromosome 1"/>
</dbReference>
<feature type="transmembrane region" description="Helical" evidence="1">
    <location>
        <begin position="37"/>
        <end position="66"/>
    </location>
</feature>
<name>A0A2K2C103_POPTR</name>
<keyword evidence="1" id="KW-0472">Membrane</keyword>
<gene>
    <name evidence="2" type="ORF">POPTR_001G207200</name>
</gene>
<proteinExistence type="predicted"/>
<keyword evidence="3" id="KW-1185">Reference proteome</keyword>
<reference evidence="2 3" key="1">
    <citation type="journal article" date="2006" name="Science">
        <title>The genome of black cottonwood, Populus trichocarpa (Torr. &amp; Gray).</title>
        <authorList>
            <person name="Tuskan G.A."/>
            <person name="Difazio S."/>
            <person name="Jansson S."/>
            <person name="Bohlmann J."/>
            <person name="Grigoriev I."/>
            <person name="Hellsten U."/>
            <person name="Putnam N."/>
            <person name="Ralph S."/>
            <person name="Rombauts S."/>
            <person name="Salamov A."/>
            <person name="Schein J."/>
            <person name="Sterck L."/>
            <person name="Aerts A."/>
            <person name="Bhalerao R.R."/>
            <person name="Bhalerao R.P."/>
            <person name="Blaudez D."/>
            <person name="Boerjan W."/>
            <person name="Brun A."/>
            <person name="Brunner A."/>
            <person name="Busov V."/>
            <person name="Campbell M."/>
            <person name="Carlson J."/>
            <person name="Chalot M."/>
            <person name="Chapman J."/>
            <person name="Chen G.L."/>
            <person name="Cooper D."/>
            <person name="Coutinho P.M."/>
            <person name="Couturier J."/>
            <person name="Covert S."/>
            <person name="Cronk Q."/>
            <person name="Cunningham R."/>
            <person name="Davis J."/>
            <person name="Degroeve S."/>
            <person name="Dejardin A."/>
            <person name="Depamphilis C."/>
            <person name="Detter J."/>
            <person name="Dirks B."/>
            <person name="Dubchak I."/>
            <person name="Duplessis S."/>
            <person name="Ehlting J."/>
            <person name="Ellis B."/>
            <person name="Gendler K."/>
            <person name="Goodstein D."/>
            <person name="Gribskov M."/>
            <person name="Grimwood J."/>
            <person name="Groover A."/>
            <person name="Gunter L."/>
            <person name="Hamberger B."/>
            <person name="Heinze B."/>
            <person name="Helariutta Y."/>
            <person name="Henrissat B."/>
            <person name="Holligan D."/>
            <person name="Holt R."/>
            <person name="Huang W."/>
            <person name="Islam-Faridi N."/>
            <person name="Jones S."/>
            <person name="Jones-Rhoades M."/>
            <person name="Jorgensen R."/>
            <person name="Joshi C."/>
            <person name="Kangasjarvi J."/>
            <person name="Karlsson J."/>
            <person name="Kelleher C."/>
            <person name="Kirkpatrick R."/>
            <person name="Kirst M."/>
            <person name="Kohler A."/>
            <person name="Kalluri U."/>
            <person name="Larimer F."/>
            <person name="Leebens-Mack J."/>
            <person name="Leple J.C."/>
            <person name="Locascio P."/>
            <person name="Lou Y."/>
            <person name="Lucas S."/>
            <person name="Martin F."/>
            <person name="Montanini B."/>
            <person name="Napoli C."/>
            <person name="Nelson D.R."/>
            <person name="Nelson C."/>
            <person name="Nieminen K."/>
            <person name="Nilsson O."/>
            <person name="Pereda V."/>
            <person name="Peter G."/>
            <person name="Philippe R."/>
            <person name="Pilate G."/>
            <person name="Poliakov A."/>
            <person name="Razumovskaya J."/>
            <person name="Richardson P."/>
            <person name="Rinaldi C."/>
            <person name="Ritland K."/>
            <person name="Rouze P."/>
            <person name="Ryaboy D."/>
            <person name="Schmutz J."/>
            <person name="Schrader J."/>
            <person name="Segerman B."/>
            <person name="Shin H."/>
            <person name="Siddiqui A."/>
            <person name="Sterky F."/>
            <person name="Terry A."/>
            <person name="Tsai C.J."/>
            <person name="Uberbacher E."/>
            <person name="Unneberg P."/>
            <person name="Vahala J."/>
            <person name="Wall K."/>
            <person name="Wessler S."/>
            <person name="Yang G."/>
            <person name="Yin T."/>
            <person name="Douglas C."/>
            <person name="Marra M."/>
            <person name="Sandberg G."/>
            <person name="Van de Peer Y."/>
            <person name="Rokhsar D."/>
        </authorList>
    </citation>
    <scope>NUCLEOTIDE SEQUENCE [LARGE SCALE GENOMIC DNA]</scope>
    <source>
        <strain evidence="3">cv. Nisqually</strain>
    </source>
</reference>
<protein>
    <submittedName>
        <fullName evidence="2">Uncharacterized protein</fullName>
    </submittedName>
</protein>
<keyword evidence="1" id="KW-1133">Transmembrane helix</keyword>
<evidence type="ECO:0000313" key="3">
    <source>
        <dbReference type="Proteomes" id="UP000006729"/>
    </source>
</evidence>
<evidence type="ECO:0000256" key="1">
    <source>
        <dbReference type="SAM" id="Phobius"/>
    </source>
</evidence>
<sequence>MFCMAYWSKGSILHTRVAFCLEALDQLKQLSSIFVNFLYLILFFDGGFLFSHCFCTCLQCLGFLCWNPESWQISFRSGWGS</sequence>
<accession>A0A2K2C103</accession>
<dbReference type="AlphaFoldDB" id="A0A2K2C103"/>
<keyword evidence="1" id="KW-0812">Transmembrane</keyword>
<dbReference type="InParanoid" id="A0A2K2C103"/>
<evidence type="ECO:0000313" key="2">
    <source>
        <dbReference type="EMBL" id="PNT55709.1"/>
    </source>
</evidence>
<organism evidence="2 3">
    <name type="scientific">Populus trichocarpa</name>
    <name type="common">Western balsam poplar</name>
    <name type="synonym">Populus balsamifera subsp. trichocarpa</name>
    <dbReference type="NCBI Taxonomy" id="3694"/>
    <lineage>
        <taxon>Eukaryota</taxon>
        <taxon>Viridiplantae</taxon>
        <taxon>Streptophyta</taxon>
        <taxon>Embryophyta</taxon>
        <taxon>Tracheophyta</taxon>
        <taxon>Spermatophyta</taxon>
        <taxon>Magnoliopsida</taxon>
        <taxon>eudicotyledons</taxon>
        <taxon>Gunneridae</taxon>
        <taxon>Pentapetalae</taxon>
        <taxon>rosids</taxon>
        <taxon>fabids</taxon>
        <taxon>Malpighiales</taxon>
        <taxon>Salicaceae</taxon>
        <taxon>Saliceae</taxon>
        <taxon>Populus</taxon>
    </lineage>
</organism>
<dbReference type="EMBL" id="CM009290">
    <property type="protein sequence ID" value="PNT55709.1"/>
    <property type="molecule type" value="Genomic_DNA"/>
</dbReference>